<proteinExistence type="predicted"/>
<keyword evidence="2" id="KW-1185">Reference proteome</keyword>
<comment type="caution">
    <text evidence="1">The sequence shown here is derived from an EMBL/GenBank/DDBJ whole genome shotgun (WGS) entry which is preliminary data.</text>
</comment>
<dbReference type="AlphaFoldDB" id="A0A968GDE5"/>
<reference evidence="1" key="1">
    <citation type="submission" date="2020-03" db="EMBL/GenBank/DDBJ databases">
        <title>Spirochaetal bacteria isolated from arthropods constitute a novel genus Entomospira genus novum within the order Spirochaetales.</title>
        <authorList>
            <person name="Grana-Miraglia L."/>
            <person name="Sikutova S."/>
            <person name="Fingerle V."/>
            <person name="Sing A."/>
            <person name="Castillo-Ramirez S."/>
            <person name="Margos G."/>
            <person name="Rudolf I."/>
        </authorList>
    </citation>
    <scope>NUCLEOTIDE SEQUENCE</scope>
    <source>
        <strain evidence="1">BR208</strain>
    </source>
</reference>
<evidence type="ECO:0000313" key="2">
    <source>
        <dbReference type="Proteomes" id="UP000752013"/>
    </source>
</evidence>
<dbReference type="Proteomes" id="UP000752013">
    <property type="component" value="Unassembled WGS sequence"/>
</dbReference>
<dbReference type="EMBL" id="JAATLK010000003">
    <property type="protein sequence ID" value="NIZ47729.1"/>
    <property type="molecule type" value="Genomic_DNA"/>
</dbReference>
<sequence length="94" mass="10733">MPGRVRGSGEGFLEAFTAYKRLLKRVLETNNYTVESKAKSLRISHKNDNKLAIEADVVPDTRQKPDFNEYPFDETPLPALSIRVVVKKSRISHF</sequence>
<protein>
    <submittedName>
        <fullName evidence="1">Uncharacterized protein</fullName>
    </submittedName>
</protein>
<accession>A0A968GDE5</accession>
<evidence type="ECO:0000313" key="1">
    <source>
        <dbReference type="EMBL" id="NIZ47729.1"/>
    </source>
</evidence>
<organism evidence="1 2">
    <name type="scientific">Entomospira nematocerorum</name>
    <dbReference type="NCBI Taxonomy" id="2719987"/>
    <lineage>
        <taxon>Bacteria</taxon>
        <taxon>Pseudomonadati</taxon>
        <taxon>Spirochaetota</taxon>
        <taxon>Spirochaetia</taxon>
        <taxon>Spirochaetales</taxon>
        <taxon>Spirochaetaceae</taxon>
        <taxon>Entomospira</taxon>
    </lineage>
</organism>
<gene>
    <name evidence="1" type="ORF">HCT46_07365</name>
</gene>
<dbReference type="RefSeq" id="WP_167704447.1">
    <property type="nucleotide sequence ID" value="NZ_JAATLK010000003.1"/>
</dbReference>
<name>A0A968GDE5_9SPIO</name>